<dbReference type="WBParaSite" id="JU765_v2.g197.t1">
    <property type="protein sequence ID" value="JU765_v2.g197.t1"/>
    <property type="gene ID" value="JU765_v2.g197"/>
</dbReference>
<proteinExistence type="predicted"/>
<reference evidence="2" key="1">
    <citation type="submission" date="2022-11" db="UniProtKB">
        <authorList>
            <consortium name="WormBaseParasite"/>
        </authorList>
    </citation>
    <scope>IDENTIFICATION</scope>
</reference>
<dbReference type="Proteomes" id="UP000887576">
    <property type="component" value="Unplaced"/>
</dbReference>
<name>A0AC34QVJ3_9BILA</name>
<evidence type="ECO:0000313" key="2">
    <source>
        <dbReference type="WBParaSite" id="JU765_v2.g197.t1"/>
    </source>
</evidence>
<evidence type="ECO:0000313" key="1">
    <source>
        <dbReference type="Proteomes" id="UP000887576"/>
    </source>
</evidence>
<accession>A0AC34QVJ3</accession>
<sequence>MAEEDKQKKESPTDVKKPKNKSDGREKKKKDSKKSKGKNSLVKTGVEVSALIFTRCGKDRKICVNKSSKDFIEHLEAPVPGSLTGGQLPYTAVTTMRIHRIAKMDQVMACGPSKDVVLHRGMPLGKTLRQTTVPYALDIVVLLSIPAAPQMLSQDREILILLQNIARHHYSAFANDFSYIVDDMTRLAEILREKKQTLLRTQVLTAIMSKKPLTAKIQKEVFDQLGGGVEIDKEQINSTITTLRNRDQLSRDQADRIKDQMTRAIHERRNGRIRAMELIRKVLKCKNV</sequence>
<protein>
    <submittedName>
        <fullName evidence="2">Uncharacterized protein</fullName>
    </submittedName>
</protein>
<organism evidence="1 2">
    <name type="scientific">Panagrolaimus sp. JU765</name>
    <dbReference type="NCBI Taxonomy" id="591449"/>
    <lineage>
        <taxon>Eukaryota</taxon>
        <taxon>Metazoa</taxon>
        <taxon>Ecdysozoa</taxon>
        <taxon>Nematoda</taxon>
        <taxon>Chromadorea</taxon>
        <taxon>Rhabditida</taxon>
        <taxon>Tylenchina</taxon>
        <taxon>Panagrolaimomorpha</taxon>
        <taxon>Panagrolaimoidea</taxon>
        <taxon>Panagrolaimidae</taxon>
        <taxon>Panagrolaimus</taxon>
    </lineage>
</organism>